<evidence type="ECO:0000313" key="10">
    <source>
        <dbReference type="Proteomes" id="UP000595446"/>
    </source>
</evidence>
<evidence type="ECO:0000313" key="8">
    <source>
        <dbReference type="EMBL" id="BCO36375.1"/>
    </source>
</evidence>
<keyword evidence="2" id="KW-0233">DNA recombination</keyword>
<evidence type="ECO:0000256" key="1">
    <source>
        <dbReference type="ARBA" id="ARBA00023125"/>
    </source>
</evidence>
<evidence type="ECO:0000259" key="4">
    <source>
        <dbReference type="PROSITE" id="PS51898"/>
    </source>
</evidence>
<keyword evidence="1 3" id="KW-0238">DNA-binding</keyword>
<evidence type="ECO:0000259" key="5">
    <source>
        <dbReference type="PROSITE" id="PS51900"/>
    </source>
</evidence>
<dbReference type="AlphaFoldDB" id="A0A2I3EFM6"/>
<dbReference type="InterPro" id="IPR013762">
    <property type="entry name" value="Integrase-like_cat_sf"/>
</dbReference>
<evidence type="ECO:0000256" key="3">
    <source>
        <dbReference type="PROSITE-ProRule" id="PRU01248"/>
    </source>
</evidence>
<dbReference type="PROSITE" id="PS51898">
    <property type="entry name" value="TYR_RECOMBINASE"/>
    <property type="match status" value="1"/>
</dbReference>
<dbReference type="InterPro" id="IPR050090">
    <property type="entry name" value="Tyrosine_recombinase_XerCD"/>
</dbReference>
<feature type="domain" description="Core-binding (CB)" evidence="5">
    <location>
        <begin position="211"/>
        <end position="303"/>
    </location>
</feature>
<dbReference type="Pfam" id="PF00589">
    <property type="entry name" value="Phage_integrase"/>
    <property type="match status" value="1"/>
</dbReference>
<dbReference type="EMBL" id="AP024237">
    <property type="protein sequence ID" value="BCO34926.1"/>
    <property type="molecule type" value="Genomic_DNA"/>
</dbReference>
<dbReference type="SUPFAM" id="SSF56349">
    <property type="entry name" value="DNA breaking-rejoining enzymes"/>
    <property type="match status" value="1"/>
</dbReference>
<sequence>MNRSPAHRPDIEELVEAYRADLVAAGMFAGHPVTSVARTFFTRVGVAGWSALPLATQCALPLKDRRVVGWLIVTGRLRPSPDYLVACRPYLGEVAAHHHRGFHQRFVATSTELGFDPIVTRLQWSALAKVAALAGLTPEQLTQPVIDEQRKALSAAITRHRPGSHGAKALSAALFGAQTTLFHLGVLDSAPRKTSPNRSAERAAQWAAVPPRLAATLTGYIAQTRLSLRASTMVRVEGVLREFAGWLAANAPEVVCVADLRRAHIEAYKLHLATRPSARGGRLSKISLAEHLGTLRTCFDRLTEWDGDDIPARVLVFAGDLPIRDEPLPRFLDDAAFTKLLQAARAADDPFVRLCVEFLARTGLRKGEFLDLTVDSVVQIGAAYWLHVPLGKLRNDRYIPLHPQLKDLLDEWLAARPVSLRSRYLFVEYGQRIGEGRVDRAVAETAKVAGIGRVSPHRLRHTLATQAINRGMSLEALAALLGHRSMRMTLVYARIADRTVADEYFTVSEKVEALYDQPRALPADAEGAEMRKLRAEMHRRMLGNGYCARPVGLDCHFESICESCTFFQTTIAFRPTLQAQRDDAAEKGQLGRQKVFDGLLARLDQTAS</sequence>
<organism evidence="6 10">
    <name type="scientific">Mycobacterium heckeshornense</name>
    <dbReference type="NCBI Taxonomy" id="110505"/>
    <lineage>
        <taxon>Bacteria</taxon>
        <taxon>Bacillati</taxon>
        <taxon>Actinomycetota</taxon>
        <taxon>Actinomycetes</taxon>
        <taxon>Mycobacteriales</taxon>
        <taxon>Mycobacteriaceae</taxon>
        <taxon>Mycobacterium</taxon>
    </lineage>
</organism>
<dbReference type="OrthoDB" id="8421690at2"/>
<proteinExistence type="predicted"/>
<protein>
    <submittedName>
        <fullName evidence="6">Uncharacterized protein</fullName>
    </submittedName>
</protein>
<dbReference type="EMBL" id="AP024237">
    <property type="protein sequence ID" value="BCO36375.1"/>
    <property type="molecule type" value="Genomic_DNA"/>
</dbReference>
<dbReference type="RefSeq" id="WP_048893842.1">
    <property type="nucleotide sequence ID" value="NZ_AP024237.1"/>
</dbReference>
<dbReference type="GO" id="GO:0003677">
    <property type="term" value="F:DNA binding"/>
    <property type="evidence" value="ECO:0007669"/>
    <property type="project" value="UniProtKB-UniRule"/>
</dbReference>
<evidence type="ECO:0000313" key="6">
    <source>
        <dbReference type="EMBL" id="BCO34926.1"/>
    </source>
</evidence>
<accession>A0A2I3EFM6</accession>
<dbReference type="EMBL" id="AP024237">
    <property type="protein sequence ID" value="BCO37447.1"/>
    <property type="molecule type" value="Genomic_DNA"/>
</dbReference>
<evidence type="ECO:0000313" key="7">
    <source>
        <dbReference type="EMBL" id="BCO36361.1"/>
    </source>
</evidence>
<dbReference type="EMBL" id="AP024237">
    <property type="protein sequence ID" value="BCO36361.1"/>
    <property type="molecule type" value="Genomic_DNA"/>
</dbReference>
<dbReference type="PANTHER" id="PTHR30349:SF64">
    <property type="entry name" value="PROPHAGE INTEGRASE INTD-RELATED"/>
    <property type="match status" value="1"/>
</dbReference>
<reference evidence="6 10" key="1">
    <citation type="submission" date="2020-12" db="EMBL/GenBank/DDBJ databases">
        <title>Complete genome sequence of Mycobacterium heckeshornense JCM 15655T, closely related to a pathogenic non-tuberculous mycobacterial species Mycobacterium xenopi.</title>
        <authorList>
            <person name="Yoshida M."/>
            <person name="Fukano H."/>
            <person name="Asakura T."/>
            <person name="Suzuki M."/>
            <person name="Hoshino Y."/>
        </authorList>
    </citation>
    <scope>NUCLEOTIDE SEQUENCE [LARGE SCALE GENOMIC DNA]</scope>
    <source>
        <strain evidence="6 10">JCM 15655</strain>
    </source>
</reference>
<dbReference type="Proteomes" id="UP000595446">
    <property type="component" value="Chromosome"/>
</dbReference>
<dbReference type="GO" id="GO:0015074">
    <property type="term" value="P:DNA integration"/>
    <property type="evidence" value="ECO:0007669"/>
    <property type="project" value="InterPro"/>
</dbReference>
<name>A0A2I3EFM6_9MYCO</name>
<evidence type="ECO:0000256" key="2">
    <source>
        <dbReference type="ARBA" id="ARBA00023172"/>
    </source>
</evidence>
<dbReference type="InterPro" id="IPR044068">
    <property type="entry name" value="CB"/>
</dbReference>
<dbReference type="PANTHER" id="PTHR30349">
    <property type="entry name" value="PHAGE INTEGRASE-RELATED"/>
    <property type="match status" value="1"/>
</dbReference>
<dbReference type="InterPro" id="IPR002104">
    <property type="entry name" value="Integrase_catalytic"/>
</dbReference>
<dbReference type="STRING" id="110505.ACT16_23440"/>
<gene>
    <name evidence="6" type="ORF">MHEC_13590</name>
    <name evidence="7" type="ORF">MHEC_27940</name>
    <name evidence="8" type="ORF">MHEC_28080</name>
    <name evidence="9" type="ORF">MHEC_38800</name>
</gene>
<feature type="domain" description="Tyr recombinase" evidence="4">
    <location>
        <begin position="327"/>
        <end position="505"/>
    </location>
</feature>
<evidence type="ECO:0000313" key="9">
    <source>
        <dbReference type="EMBL" id="BCO37447.1"/>
    </source>
</evidence>
<dbReference type="InterPro" id="IPR011010">
    <property type="entry name" value="DNA_brk_join_enz"/>
</dbReference>
<dbReference type="PROSITE" id="PS51900">
    <property type="entry name" value="CB"/>
    <property type="match status" value="1"/>
</dbReference>
<dbReference type="GO" id="GO:0006310">
    <property type="term" value="P:DNA recombination"/>
    <property type="evidence" value="ECO:0007669"/>
    <property type="project" value="UniProtKB-KW"/>
</dbReference>
<dbReference type="Gene3D" id="1.10.443.10">
    <property type="entry name" value="Intergrase catalytic core"/>
    <property type="match status" value="1"/>
</dbReference>
<keyword evidence="10" id="KW-1185">Reference proteome</keyword>